<accession>A0ABD0KA73</accession>
<dbReference type="AlphaFoldDB" id="A0ABD0KA73"/>
<evidence type="ECO:0000259" key="3">
    <source>
        <dbReference type="PROSITE" id="PS50287"/>
    </source>
</evidence>
<dbReference type="PROSITE" id="PS50287">
    <property type="entry name" value="SRCR_2"/>
    <property type="match status" value="2"/>
</dbReference>
<feature type="disulfide bond" evidence="2">
    <location>
        <begin position="24"/>
        <end position="34"/>
    </location>
</feature>
<evidence type="ECO:0000256" key="1">
    <source>
        <dbReference type="ARBA" id="ARBA00023157"/>
    </source>
</evidence>
<evidence type="ECO:0000313" key="4">
    <source>
        <dbReference type="EMBL" id="KAK7483846.1"/>
    </source>
</evidence>
<dbReference type="SMART" id="SM00202">
    <property type="entry name" value="SR"/>
    <property type="match status" value="1"/>
</dbReference>
<gene>
    <name evidence="4" type="ORF">BaRGS_00024954</name>
</gene>
<protein>
    <recommendedName>
        <fullName evidence="3">SRCR domain-containing protein</fullName>
    </recommendedName>
</protein>
<dbReference type="EMBL" id="JACVVK020000220">
    <property type="protein sequence ID" value="KAK7483846.1"/>
    <property type="molecule type" value="Genomic_DNA"/>
</dbReference>
<dbReference type="Gene3D" id="3.10.250.10">
    <property type="entry name" value="SRCR-like domain"/>
    <property type="match status" value="2"/>
</dbReference>
<feature type="domain" description="SRCR" evidence="3">
    <location>
        <begin position="93"/>
        <end position="173"/>
    </location>
</feature>
<organism evidence="4 5">
    <name type="scientific">Batillaria attramentaria</name>
    <dbReference type="NCBI Taxonomy" id="370345"/>
    <lineage>
        <taxon>Eukaryota</taxon>
        <taxon>Metazoa</taxon>
        <taxon>Spiralia</taxon>
        <taxon>Lophotrochozoa</taxon>
        <taxon>Mollusca</taxon>
        <taxon>Gastropoda</taxon>
        <taxon>Caenogastropoda</taxon>
        <taxon>Sorbeoconcha</taxon>
        <taxon>Cerithioidea</taxon>
        <taxon>Batillariidae</taxon>
        <taxon>Batillaria</taxon>
    </lineage>
</organism>
<feature type="non-terminal residue" evidence="4">
    <location>
        <position position="1"/>
    </location>
</feature>
<comment type="caution">
    <text evidence="4">The sequence shown here is derived from an EMBL/GenBank/DDBJ whole genome shotgun (WGS) entry which is preliminary data.</text>
</comment>
<feature type="disulfide bond" evidence="2">
    <location>
        <begin position="141"/>
        <end position="151"/>
    </location>
</feature>
<dbReference type="InterPro" id="IPR001190">
    <property type="entry name" value="SRCR"/>
</dbReference>
<keyword evidence="1 2" id="KW-1015">Disulfide bond</keyword>
<proteinExistence type="predicted"/>
<feature type="domain" description="SRCR" evidence="3">
    <location>
        <begin position="24"/>
        <end position="52"/>
    </location>
</feature>
<dbReference type="Pfam" id="PF00530">
    <property type="entry name" value="SRCR"/>
    <property type="match status" value="1"/>
</dbReference>
<keyword evidence="5" id="KW-1185">Reference proteome</keyword>
<dbReference type="PANTHER" id="PTHR48071">
    <property type="entry name" value="SRCR DOMAIN-CONTAINING PROTEIN"/>
    <property type="match status" value="1"/>
</dbReference>
<evidence type="ECO:0000313" key="5">
    <source>
        <dbReference type="Proteomes" id="UP001519460"/>
    </source>
</evidence>
<dbReference type="PANTHER" id="PTHR48071:SF18">
    <property type="entry name" value="DELETED IN MALIGNANT BRAIN TUMORS 1 PROTEIN-RELATED"/>
    <property type="match status" value="1"/>
</dbReference>
<dbReference type="SUPFAM" id="SSF56487">
    <property type="entry name" value="SRCR-like"/>
    <property type="match status" value="2"/>
</dbReference>
<evidence type="ECO:0000256" key="2">
    <source>
        <dbReference type="PROSITE-ProRule" id="PRU00196"/>
    </source>
</evidence>
<reference evidence="4 5" key="1">
    <citation type="journal article" date="2023" name="Sci. Data">
        <title>Genome assembly of the Korean intertidal mud-creeper Batillaria attramentaria.</title>
        <authorList>
            <person name="Patra A.K."/>
            <person name="Ho P.T."/>
            <person name="Jun S."/>
            <person name="Lee S.J."/>
            <person name="Kim Y."/>
            <person name="Won Y.J."/>
        </authorList>
    </citation>
    <scope>NUCLEOTIDE SEQUENCE [LARGE SCALE GENOMIC DNA]</scope>
    <source>
        <strain evidence="4">Wonlab-2016</strain>
    </source>
</reference>
<sequence>DQPLVLGGAFYGEGTSRWMLRQWCDGTETSITQCDHTSTWCSHDQDKGVDCRSPPIGRQTQRYPLSFGRGRGVEVLAVGGAWPGLWDGDGTAGCGGPSRYLIRRTPDGKLNAWRVTSQPAVWGGAHYGQGRGPILLDDVRCRGNESSILDCQHRGLGVFWFCDHSEDVGVDCLPPCNL</sequence>
<dbReference type="InterPro" id="IPR036772">
    <property type="entry name" value="SRCR-like_dom_sf"/>
</dbReference>
<dbReference type="Proteomes" id="UP001519460">
    <property type="component" value="Unassembled WGS sequence"/>
</dbReference>
<name>A0ABD0KA73_9CAEN</name>
<comment type="caution">
    <text evidence="2">Lacks conserved residue(s) required for the propagation of feature annotation.</text>
</comment>